<evidence type="ECO:0000256" key="1">
    <source>
        <dbReference type="ARBA" id="ARBA00023015"/>
    </source>
</evidence>
<keyword evidence="2" id="KW-0238">DNA-binding</keyword>
<evidence type="ECO:0000259" key="4">
    <source>
        <dbReference type="PROSITE" id="PS01124"/>
    </source>
</evidence>
<organism evidence="5 6">
    <name type="scientific">Undibacterium jejuense</name>
    <dbReference type="NCBI Taxonomy" id="1344949"/>
    <lineage>
        <taxon>Bacteria</taxon>
        <taxon>Pseudomonadati</taxon>
        <taxon>Pseudomonadota</taxon>
        <taxon>Betaproteobacteria</taxon>
        <taxon>Burkholderiales</taxon>
        <taxon>Oxalobacteraceae</taxon>
        <taxon>Undibacterium</taxon>
    </lineage>
</organism>
<dbReference type="PROSITE" id="PS01124">
    <property type="entry name" value="HTH_ARAC_FAMILY_2"/>
    <property type="match status" value="1"/>
</dbReference>
<sequence>MPAIDLTVVKANKRHSLRQVSSILPALCLVKHGTKQVIWDEQFLDIESQQLLLFPAGMKFTVSNIPDKDLYLAEMVSVPPQLISRFRQRYGDQLLITKRQPLENNLRCKVDTHTTEAWRQLMASIAAQAPDSLQEHYLEGVLLALSLNNDLSPIISIRADTLCERIQHLIALRPAYEWSTTKIAQQLHIGESTLRRRLQAEGKKFGQILLEVRFGQALNLLQTTSKAIGEIAIETGYASASRFSHRFRSHYGITPSELRKSM</sequence>
<gene>
    <name evidence="5" type="ORF">H8K32_15465</name>
</gene>
<dbReference type="InterPro" id="IPR054015">
    <property type="entry name" value="ExsA-like_N"/>
</dbReference>
<proteinExistence type="predicted"/>
<keyword evidence="1" id="KW-0805">Transcription regulation</keyword>
<dbReference type="Proteomes" id="UP000634011">
    <property type="component" value="Unassembled WGS sequence"/>
</dbReference>
<keyword evidence="6" id="KW-1185">Reference proteome</keyword>
<dbReference type="RefSeq" id="WP_186913451.1">
    <property type="nucleotide sequence ID" value="NZ_JACOFV010000015.1"/>
</dbReference>
<accession>A0A923KQ45</accession>
<dbReference type="GO" id="GO:0005829">
    <property type="term" value="C:cytosol"/>
    <property type="evidence" value="ECO:0007669"/>
    <property type="project" value="TreeGrafter"/>
</dbReference>
<evidence type="ECO:0000256" key="2">
    <source>
        <dbReference type="ARBA" id="ARBA00023125"/>
    </source>
</evidence>
<comment type="caution">
    <text evidence="5">The sequence shown here is derived from an EMBL/GenBank/DDBJ whole genome shotgun (WGS) entry which is preliminary data.</text>
</comment>
<dbReference type="Gene3D" id="1.10.10.60">
    <property type="entry name" value="Homeodomain-like"/>
    <property type="match status" value="1"/>
</dbReference>
<evidence type="ECO:0000256" key="3">
    <source>
        <dbReference type="ARBA" id="ARBA00023163"/>
    </source>
</evidence>
<dbReference type="EMBL" id="JACOFV010000015">
    <property type="protein sequence ID" value="MBC3863503.1"/>
    <property type="molecule type" value="Genomic_DNA"/>
</dbReference>
<keyword evidence="3" id="KW-0804">Transcription</keyword>
<evidence type="ECO:0000313" key="6">
    <source>
        <dbReference type="Proteomes" id="UP000634011"/>
    </source>
</evidence>
<dbReference type="InterPro" id="IPR009057">
    <property type="entry name" value="Homeodomain-like_sf"/>
</dbReference>
<dbReference type="GO" id="GO:0000976">
    <property type="term" value="F:transcription cis-regulatory region binding"/>
    <property type="evidence" value="ECO:0007669"/>
    <property type="project" value="TreeGrafter"/>
</dbReference>
<dbReference type="InterPro" id="IPR018060">
    <property type="entry name" value="HTH_AraC"/>
</dbReference>
<dbReference type="PANTHER" id="PTHR47894:SF4">
    <property type="entry name" value="HTH-TYPE TRANSCRIPTIONAL REGULATOR GADX"/>
    <property type="match status" value="1"/>
</dbReference>
<evidence type="ECO:0000313" key="5">
    <source>
        <dbReference type="EMBL" id="MBC3863503.1"/>
    </source>
</evidence>
<dbReference type="PANTHER" id="PTHR47894">
    <property type="entry name" value="HTH-TYPE TRANSCRIPTIONAL REGULATOR GADX"/>
    <property type="match status" value="1"/>
</dbReference>
<dbReference type="PRINTS" id="PR00032">
    <property type="entry name" value="HTHARAC"/>
</dbReference>
<reference evidence="5" key="1">
    <citation type="submission" date="2020-08" db="EMBL/GenBank/DDBJ databases">
        <title>Novel species isolated from subtropical streams in China.</title>
        <authorList>
            <person name="Lu H."/>
        </authorList>
    </citation>
    <scope>NUCLEOTIDE SEQUENCE</scope>
    <source>
        <strain evidence="5">KACC 12607</strain>
    </source>
</reference>
<protein>
    <submittedName>
        <fullName evidence="5">Helix-turn-helix transcriptional regulator</fullName>
    </submittedName>
</protein>
<dbReference type="InterPro" id="IPR020449">
    <property type="entry name" value="Tscrpt_reg_AraC-type_HTH"/>
</dbReference>
<dbReference type="SMART" id="SM00342">
    <property type="entry name" value="HTH_ARAC"/>
    <property type="match status" value="1"/>
</dbReference>
<feature type="domain" description="HTH araC/xylS-type" evidence="4">
    <location>
        <begin position="164"/>
        <end position="261"/>
    </location>
</feature>
<dbReference type="AlphaFoldDB" id="A0A923KQ45"/>
<dbReference type="GO" id="GO:0003700">
    <property type="term" value="F:DNA-binding transcription factor activity"/>
    <property type="evidence" value="ECO:0007669"/>
    <property type="project" value="InterPro"/>
</dbReference>
<dbReference type="Pfam" id="PF12833">
    <property type="entry name" value="HTH_18"/>
    <property type="match status" value="1"/>
</dbReference>
<name>A0A923KQ45_9BURK</name>
<dbReference type="Pfam" id="PF22200">
    <property type="entry name" value="ExsA_N"/>
    <property type="match status" value="1"/>
</dbReference>
<dbReference type="SUPFAM" id="SSF46689">
    <property type="entry name" value="Homeodomain-like"/>
    <property type="match status" value="1"/>
</dbReference>